<dbReference type="STRING" id="94643.A0A2A9MGD2"/>
<dbReference type="GeneID" id="40311401"/>
<dbReference type="SMART" id="SM00456">
    <property type="entry name" value="WW"/>
    <property type="match status" value="1"/>
</dbReference>
<proteinExistence type="predicted"/>
<dbReference type="GO" id="GO:0003723">
    <property type="term" value="F:RNA binding"/>
    <property type="evidence" value="ECO:0007669"/>
    <property type="project" value="UniProtKB-UniRule"/>
</dbReference>
<feature type="region of interest" description="Disordered" evidence="2">
    <location>
        <begin position="770"/>
        <end position="796"/>
    </location>
</feature>
<dbReference type="InterPro" id="IPR050441">
    <property type="entry name" value="RBM"/>
</dbReference>
<evidence type="ECO:0000256" key="2">
    <source>
        <dbReference type="SAM" id="MobiDB-lite"/>
    </source>
</evidence>
<dbReference type="Pfam" id="PF00397">
    <property type="entry name" value="WW"/>
    <property type="match status" value="1"/>
</dbReference>
<feature type="domain" description="WW" evidence="3">
    <location>
        <begin position="414"/>
        <end position="441"/>
    </location>
</feature>
<feature type="compositionally biased region" description="Low complexity" evidence="2">
    <location>
        <begin position="126"/>
        <end position="141"/>
    </location>
</feature>
<dbReference type="SUPFAM" id="SSF51045">
    <property type="entry name" value="WW domain"/>
    <property type="match status" value="1"/>
</dbReference>
<feature type="compositionally biased region" description="Low complexity" evidence="2">
    <location>
        <begin position="699"/>
        <end position="710"/>
    </location>
</feature>
<dbReference type="PROSITE" id="PS01159">
    <property type="entry name" value="WW_DOMAIN_1"/>
    <property type="match status" value="1"/>
</dbReference>
<feature type="region of interest" description="Disordered" evidence="2">
    <location>
        <begin position="583"/>
        <end position="654"/>
    </location>
</feature>
<dbReference type="EMBL" id="NWUJ01000006">
    <property type="protein sequence ID" value="PFH34442.1"/>
    <property type="molecule type" value="Genomic_DNA"/>
</dbReference>
<dbReference type="CDD" id="cd12362">
    <property type="entry name" value="RRM3_CELF1-6"/>
    <property type="match status" value="1"/>
</dbReference>
<dbReference type="InterPro" id="IPR035979">
    <property type="entry name" value="RBD_domain_sf"/>
</dbReference>
<keyword evidence="1" id="KW-0694">RNA-binding</keyword>
<dbReference type="FunFam" id="3.30.70.330:FF:000359">
    <property type="entry name" value="CUGBP Elav-like family member 2"/>
    <property type="match status" value="1"/>
</dbReference>
<keyword evidence="6" id="KW-1185">Reference proteome</keyword>
<dbReference type="Pfam" id="PF00076">
    <property type="entry name" value="RRM_1"/>
    <property type="match status" value="3"/>
</dbReference>
<sequence>MENENGSVPGGGGAGSPKSSPSGAASSAMGKAGKGVSNASLSPSLAAVAAGGAGANSPQVDLALAQKAPVAAAAAGTAGSSSAETLSPPGVATPAGAGVAVAAKAPGAAGATPGNNPMASPSAIVSGPAGAAAHQPGASAGNTAMSAMSPGAVQNNAATPLTQPLPHNAPPVEIKLFVGRVPPTMEDDALRPIFEDFGDVREVYVIRDRNTQKHKNSAFVKMASLAAADACIRALHSNRILDQALGPIIVKYATGEAERLGMNSLGMGGEGGGGVDQAKLFVGSIPRTMSEDELRLFFQTYGTVEEVFVMRDSSTGTGRGCAFVKFKYKEEGLHAMRILNGKHVFEGCTRPVEVRFAESKAQRQQHVTGGQHGLGGWGGLSGGMMAQGLSGSGGMGGRTSLSGSNANPRQAGQWKEYFAPDGRPYYHNEYASVTTWERPPEFDHLPPLASLTLGAVSQAVFCAGGGAIGGMHGSHSSGGAVGGSEAAGPPGANVFVFHIPNEWTKTDLIQTFSSFGSIVSCHIPVDKLSHRNRGYAFVSYDNIQSAANAVNHMNGCLAMNKRLNVSIKKGEEHHVQHLLSAAATHPHAAHGHLHGGQPQGGAGGQPQGAGAAAHHHGAHPHLAGATPAAMKNHGVSAASMHAHPHGAAAPQQQGAGVNNAAAAMSGVAGMVGLGNPLQTGAQNAPAGQGGARAQGGAGAAQQAGAGASAHGHPHTLSSHLQLAAVGSLAAAAAGAGSSGAMMSNANPQMSGGVCAGAVQARGAGAAGTQQAFAAPGGGAQQQTWGAGPAPPPQAAYGAAAGQRFNAY</sequence>
<gene>
    <name evidence="5" type="ORF">BESB_064730</name>
</gene>
<feature type="region of interest" description="Disordered" evidence="2">
    <location>
        <begin position="681"/>
        <end position="716"/>
    </location>
</feature>
<dbReference type="InterPro" id="IPR012677">
    <property type="entry name" value="Nucleotide-bd_a/b_plait_sf"/>
</dbReference>
<dbReference type="CDD" id="cd12637">
    <property type="entry name" value="RRM2_FCA"/>
    <property type="match status" value="1"/>
</dbReference>
<feature type="compositionally biased region" description="Low complexity" evidence="2">
    <location>
        <begin position="16"/>
        <end position="37"/>
    </location>
</feature>
<dbReference type="Gene3D" id="3.30.70.330">
    <property type="match status" value="3"/>
</dbReference>
<feature type="compositionally biased region" description="Low complexity" evidence="2">
    <location>
        <begin position="636"/>
        <end position="654"/>
    </location>
</feature>
<feature type="compositionally biased region" description="Low complexity" evidence="2">
    <location>
        <begin position="770"/>
        <end position="787"/>
    </location>
</feature>
<feature type="compositionally biased region" description="Gly residues" evidence="2">
    <location>
        <begin position="687"/>
        <end position="698"/>
    </location>
</feature>
<organism evidence="5 6">
    <name type="scientific">Besnoitia besnoiti</name>
    <name type="common">Apicomplexan protozoan</name>
    <dbReference type="NCBI Taxonomy" id="94643"/>
    <lineage>
        <taxon>Eukaryota</taxon>
        <taxon>Sar</taxon>
        <taxon>Alveolata</taxon>
        <taxon>Apicomplexa</taxon>
        <taxon>Conoidasida</taxon>
        <taxon>Coccidia</taxon>
        <taxon>Eucoccidiorida</taxon>
        <taxon>Eimeriorina</taxon>
        <taxon>Sarcocystidae</taxon>
        <taxon>Besnoitia</taxon>
    </lineage>
</organism>
<dbReference type="KEGG" id="bbes:BESB_064730"/>
<feature type="region of interest" description="Disordered" evidence="2">
    <location>
        <begin position="109"/>
        <end position="147"/>
    </location>
</feature>
<dbReference type="SMART" id="SM00360">
    <property type="entry name" value="RRM"/>
    <property type="match status" value="3"/>
</dbReference>
<accession>A0A2A9MGD2</accession>
<dbReference type="AlphaFoldDB" id="A0A2A9MGD2"/>
<evidence type="ECO:0000313" key="6">
    <source>
        <dbReference type="Proteomes" id="UP000224006"/>
    </source>
</evidence>
<dbReference type="InterPro" id="IPR036020">
    <property type="entry name" value="WW_dom_sf"/>
</dbReference>
<dbReference type="PANTHER" id="PTHR48034">
    <property type="entry name" value="TRANSFORMER-2 SEX-DETERMINING PROTEIN-RELATED"/>
    <property type="match status" value="1"/>
</dbReference>
<dbReference type="InterPro" id="IPR001202">
    <property type="entry name" value="WW_dom"/>
</dbReference>
<feature type="domain" description="RRM" evidence="4">
    <location>
        <begin position="174"/>
        <end position="255"/>
    </location>
</feature>
<feature type="compositionally biased region" description="Gly residues" evidence="2">
    <location>
        <begin position="597"/>
        <end position="607"/>
    </location>
</feature>
<comment type="caution">
    <text evidence="5">The sequence shown here is derived from an EMBL/GenBank/DDBJ whole genome shotgun (WGS) entry which is preliminary data.</text>
</comment>
<dbReference type="InterPro" id="IPR000504">
    <property type="entry name" value="RRM_dom"/>
</dbReference>
<dbReference type="SUPFAM" id="SSF54928">
    <property type="entry name" value="RNA-binding domain, RBD"/>
    <property type="match status" value="3"/>
</dbReference>
<dbReference type="PROSITE" id="PS50020">
    <property type="entry name" value="WW_DOMAIN_2"/>
    <property type="match status" value="1"/>
</dbReference>
<dbReference type="Gene3D" id="2.20.70.10">
    <property type="match status" value="1"/>
</dbReference>
<name>A0A2A9MGD2_BESBE</name>
<dbReference type="CDD" id="cd00201">
    <property type="entry name" value="WW"/>
    <property type="match status" value="1"/>
</dbReference>
<reference evidence="5 6" key="1">
    <citation type="submission" date="2017-09" db="EMBL/GenBank/DDBJ databases">
        <title>Genome sequencing of Besnoitia besnoiti strain Bb-Ger1.</title>
        <authorList>
            <person name="Schares G."/>
            <person name="Venepally P."/>
            <person name="Lorenzi H.A."/>
        </authorList>
    </citation>
    <scope>NUCLEOTIDE SEQUENCE [LARGE SCALE GENOMIC DNA]</scope>
    <source>
        <strain evidence="5 6">Bb-Ger1</strain>
    </source>
</reference>
<protein>
    <submittedName>
        <fullName evidence="5">RNA recognition motif-containing protein</fullName>
    </submittedName>
</protein>
<dbReference type="Proteomes" id="UP000224006">
    <property type="component" value="Chromosome VI"/>
</dbReference>
<feature type="domain" description="RRM" evidence="4">
    <location>
        <begin position="492"/>
        <end position="570"/>
    </location>
</feature>
<evidence type="ECO:0000259" key="4">
    <source>
        <dbReference type="PROSITE" id="PS50102"/>
    </source>
</evidence>
<dbReference type="VEuPathDB" id="ToxoDB:BESB_064730"/>
<evidence type="ECO:0000313" key="5">
    <source>
        <dbReference type="EMBL" id="PFH34442.1"/>
    </source>
</evidence>
<evidence type="ECO:0000259" key="3">
    <source>
        <dbReference type="PROSITE" id="PS50020"/>
    </source>
</evidence>
<dbReference type="PROSITE" id="PS50102">
    <property type="entry name" value="RRM"/>
    <property type="match status" value="3"/>
</dbReference>
<evidence type="ECO:0000256" key="1">
    <source>
        <dbReference type="PROSITE-ProRule" id="PRU00176"/>
    </source>
</evidence>
<feature type="compositionally biased region" description="Low complexity" evidence="2">
    <location>
        <begin position="620"/>
        <end position="629"/>
    </location>
</feature>
<feature type="region of interest" description="Disordered" evidence="2">
    <location>
        <begin position="1"/>
        <end position="37"/>
    </location>
</feature>
<feature type="domain" description="RRM" evidence="4">
    <location>
        <begin position="278"/>
        <end position="359"/>
    </location>
</feature>
<dbReference type="RefSeq" id="XP_029218451.1">
    <property type="nucleotide sequence ID" value="XM_029364868.1"/>
</dbReference>
<dbReference type="OrthoDB" id="267048at2759"/>